<name>A0ABD3XW66_SINWO</name>
<evidence type="ECO:0000313" key="3">
    <source>
        <dbReference type="Proteomes" id="UP001634394"/>
    </source>
</evidence>
<feature type="transmembrane region" description="Helical" evidence="1">
    <location>
        <begin position="92"/>
        <end position="113"/>
    </location>
</feature>
<evidence type="ECO:0000256" key="1">
    <source>
        <dbReference type="SAM" id="Phobius"/>
    </source>
</evidence>
<accession>A0ABD3XW66</accession>
<keyword evidence="1" id="KW-0472">Membrane</keyword>
<keyword evidence="3" id="KW-1185">Reference proteome</keyword>
<evidence type="ECO:0008006" key="4">
    <source>
        <dbReference type="Google" id="ProtNLM"/>
    </source>
</evidence>
<keyword evidence="1" id="KW-0812">Transmembrane</keyword>
<sequence>MILKIRMSNSIDCYNCGVLDSTCNDPFKTSGAPTVSSTGSYYKAKVKDSSSNTQAATRGYLPELVAEYKCADISYGGITVKVCSCRENLSNYALPVGSSIIVMAAAMIEYVVLR</sequence>
<reference evidence="2 3" key="1">
    <citation type="submission" date="2024-11" db="EMBL/GenBank/DDBJ databases">
        <title>Chromosome-level genome assembly of the freshwater bivalve Anodonta woodiana.</title>
        <authorList>
            <person name="Chen X."/>
        </authorList>
    </citation>
    <scope>NUCLEOTIDE SEQUENCE [LARGE SCALE GENOMIC DNA]</scope>
    <source>
        <strain evidence="2">MN2024</strain>
        <tissue evidence="2">Gills</tissue>
    </source>
</reference>
<comment type="caution">
    <text evidence="2">The sequence shown here is derived from an EMBL/GenBank/DDBJ whole genome shotgun (WGS) entry which is preliminary data.</text>
</comment>
<dbReference type="Proteomes" id="UP001634394">
    <property type="component" value="Unassembled WGS sequence"/>
</dbReference>
<dbReference type="AlphaFoldDB" id="A0ABD3XW66"/>
<evidence type="ECO:0000313" key="2">
    <source>
        <dbReference type="EMBL" id="KAL3889815.1"/>
    </source>
</evidence>
<organism evidence="2 3">
    <name type="scientific">Sinanodonta woodiana</name>
    <name type="common">Chinese pond mussel</name>
    <name type="synonym">Anodonta woodiana</name>
    <dbReference type="NCBI Taxonomy" id="1069815"/>
    <lineage>
        <taxon>Eukaryota</taxon>
        <taxon>Metazoa</taxon>
        <taxon>Spiralia</taxon>
        <taxon>Lophotrochozoa</taxon>
        <taxon>Mollusca</taxon>
        <taxon>Bivalvia</taxon>
        <taxon>Autobranchia</taxon>
        <taxon>Heteroconchia</taxon>
        <taxon>Palaeoheterodonta</taxon>
        <taxon>Unionida</taxon>
        <taxon>Unionoidea</taxon>
        <taxon>Unionidae</taxon>
        <taxon>Unioninae</taxon>
        <taxon>Sinanodonta</taxon>
    </lineage>
</organism>
<gene>
    <name evidence="2" type="ORF">ACJMK2_002143</name>
</gene>
<dbReference type="EMBL" id="JBJQND010000001">
    <property type="protein sequence ID" value="KAL3889815.1"/>
    <property type="molecule type" value="Genomic_DNA"/>
</dbReference>
<keyword evidence="1" id="KW-1133">Transmembrane helix</keyword>
<protein>
    <recommendedName>
        <fullName evidence="4">Protein sleepless</fullName>
    </recommendedName>
</protein>
<proteinExistence type="predicted"/>